<evidence type="ECO:0000313" key="3">
    <source>
        <dbReference type="Proteomes" id="UP001549921"/>
    </source>
</evidence>
<dbReference type="SMART" id="SM00256">
    <property type="entry name" value="FBOX"/>
    <property type="match status" value="1"/>
</dbReference>
<dbReference type="PANTHER" id="PTHR14381:SF1">
    <property type="entry name" value="F-BOX_WD REPEAT-CONTAINING PROTEIN 4"/>
    <property type="match status" value="1"/>
</dbReference>
<dbReference type="Pfam" id="PF12937">
    <property type="entry name" value="F-box-like"/>
    <property type="match status" value="1"/>
</dbReference>
<dbReference type="InterPro" id="IPR001810">
    <property type="entry name" value="F-box_dom"/>
</dbReference>
<sequence length="434" mass="49698">MYFLNLPVEVLLNILRSLELADLRNVMLSCRALRDIVLSNNSIWRTVCRNRLIVHNSTGNSNTSTLSCYKQYRISNNWSSGIYNSKVVIHHHTNYIPWLNFHNSQMLMLTVGSELRCYPIDRKGIPLCKNAIWKFEVPKVKRNDVRTNDISRFIMSGNLIVCGNRDGSTSVFEVSEEMKQKPRLIYYIEDCHENGELEVSAVELITDSEKSCAITGSSYHSSLLFWHFNTKGADTKAERDPSEFYVKEMKFSNDVGIRCLSLHQDNNKVAVGLSGSNMPLLVDINSIQLLMTAGLTGNRRLLTRDIKWHDPNTIITVTHSGLLQLTDIRTHQVVFDMMDPFQSSLYCVKSDGDRAIVAGTSEYSRCVLFDTRYHACHVQMYFTQRKSSPVYSLDFDSTKLIAAADRSVAVLDFNINSYGKKRRDYSEKFEFVNR</sequence>
<dbReference type="InterPro" id="IPR036322">
    <property type="entry name" value="WD40_repeat_dom_sf"/>
</dbReference>
<dbReference type="EMBL" id="JBEDNZ010000021">
    <property type="protein sequence ID" value="KAL0819023.1"/>
    <property type="molecule type" value="Genomic_DNA"/>
</dbReference>
<dbReference type="PANTHER" id="PTHR14381">
    <property type="entry name" value="DACTYLIN"/>
    <property type="match status" value="1"/>
</dbReference>
<dbReference type="SUPFAM" id="SSF50978">
    <property type="entry name" value="WD40 repeat-like"/>
    <property type="match status" value="1"/>
</dbReference>
<proteinExistence type="predicted"/>
<dbReference type="PROSITE" id="PS50181">
    <property type="entry name" value="FBOX"/>
    <property type="match status" value="1"/>
</dbReference>
<dbReference type="InterPro" id="IPR036047">
    <property type="entry name" value="F-box-like_dom_sf"/>
</dbReference>
<accession>A0ABD0SIY1</accession>
<dbReference type="SUPFAM" id="SSF81383">
    <property type="entry name" value="F-box domain"/>
    <property type="match status" value="1"/>
</dbReference>
<dbReference type="Gene3D" id="2.130.10.10">
    <property type="entry name" value="YVTN repeat-like/Quinoprotein amine dehydrogenase"/>
    <property type="match status" value="2"/>
</dbReference>
<dbReference type="AlphaFoldDB" id="A0ABD0SIY1"/>
<dbReference type="InterPro" id="IPR052301">
    <property type="entry name" value="SCF_F-box/WD-repeat"/>
</dbReference>
<comment type="caution">
    <text evidence="2">The sequence shown here is derived from an EMBL/GenBank/DDBJ whole genome shotgun (WGS) entry which is preliminary data.</text>
</comment>
<gene>
    <name evidence="2" type="ORF">ABMA28_008304</name>
</gene>
<evidence type="ECO:0000313" key="2">
    <source>
        <dbReference type="EMBL" id="KAL0819023.1"/>
    </source>
</evidence>
<protein>
    <recommendedName>
        <fullName evidence="1">F-box domain-containing protein</fullName>
    </recommendedName>
</protein>
<organism evidence="2 3">
    <name type="scientific">Loxostege sticticalis</name>
    <name type="common">Beet webworm moth</name>
    <dbReference type="NCBI Taxonomy" id="481309"/>
    <lineage>
        <taxon>Eukaryota</taxon>
        <taxon>Metazoa</taxon>
        <taxon>Ecdysozoa</taxon>
        <taxon>Arthropoda</taxon>
        <taxon>Hexapoda</taxon>
        <taxon>Insecta</taxon>
        <taxon>Pterygota</taxon>
        <taxon>Neoptera</taxon>
        <taxon>Endopterygota</taxon>
        <taxon>Lepidoptera</taxon>
        <taxon>Glossata</taxon>
        <taxon>Ditrysia</taxon>
        <taxon>Pyraloidea</taxon>
        <taxon>Crambidae</taxon>
        <taxon>Pyraustinae</taxon>
        <taxon>Loxostege</taxon>
    </lineage>
</organism>
<dbReference type="InterPro" id="IPR015943">
    <property type="entry name" value="WD40/YVTN_repeat-like_dom_sf"/>
</dbReference>
<name>A0ABD0SIY1_LOXSC</name>
<reference evidence="2 3" key="1">
    <citation type="submission" date="2024-06" db="EMBL/GenBank/DDBJ databases">
        <title>A chromosome-level genome assembly of beet webworm, Loxostege sticticalis.</title>
        <authorList>
            <person name="Zhang Y."/>
        </authorList>
    </citation>
    <scope>NUCLEOTIDE SEQUENCE [LARGE SCALE GENOMIC DNA]</scope>
    <source>
        <strain evidence="2">AQ028</strain>
        <tissue evidence="2">Male pupae</tissue>
    </source>
</reference>
<evidence type="ECO:0000259" key="1">
    <source>
        <dbReference type="PROSITE" id="PS50181"/>
    </source>
</evidence>
<feature type="domain" description="F-box" evidence="1">
    <location>
        <begin position="1"/>
        <end position="47"/>
    </location>
</feature>
<dbReference type="Gene3D" id="1.20.1280.50">
    <property type="match status" value="1"/>
</dbReference>
<dbReference type="Proteomes" id="UP001549921">
    <property type="component" value="Unassembled WGS sequence"/>
</dbReference>